<reference evidence="3 4" key="1">
    <citation type="submission" date="2018-07" db="EMBL/GenBank/DDBJ databases">
        <title>Genomic Encyclopedia of Type Strains, Phase IV (KMG-IV): sequencing the most valuable type-strain genomes for metagenomic binning, comparative biology and taxonomic classification.</title>
        <authorList>
            <person name="Goeker M."/>
        </authorList>
    </citation>
    <scope>NUCLEOTIDE SEQUENCE [LARGE SCALE GENOMIC DNA]</scope>
    <source>
        <strain evidence="3 4">DSM 26407</strain>
    </source>
</reference>
<dbReference type="SUPFAM" id="SSF56529">
    <property type="entry name" value="FAH"/>
    <property type="match status" value="1"/>
</dbReference>
<dbReference type="RefSeq" id="WP_114280525.1">
    <property type="nucleotide sequence ID" value="NZ_QPJY01000008.1"/>
</dbReference>
<dbReference type="InterPro" id="IPR011234">
    <property type="entry name" value="Fumarylacetoacetase-like_C"/>
</dbReference>
<dbReference type="Gene3D" id="3.90.850.10">
    <property type="entry name" value="Fumarylacetoacetase-like, C-terminal domain"/>
    <property type="match status" value="1"/>
</dbReference>
<dbReference type="InterPro" id="IPR036663">
    <property type="entry name" value="Fumarylacetoacetase_C_sf"/>
</dbReference>
<feature type="domain" description="Fumarylacetoacetase-like C-terminal" evidence="2">
    <location>
        <begin position="24"/>
        <end position="215"/>
    </location>
</feature>
<keyword evidence="1" id="KW-0479">Metal-binding</keyword>
<sequence>MADNDEGYRHTWLDGSACPWPAGKVVCVGRNYLDHIRELGNPIPERPVLFMKPSTALAPLERPLALPAGEGACHHEVELAILIGARLSAADVAAARAAAAGYAIALDLTLRDVQQYLKERGQPWELAKAFDASCPISPFVGADALEPDAATLELRINGEVRQRGSTRQMMRPVFELVATISRHFTLLPGDVVLTGTPAGVGPLAPGDRLELVLDGRYRFATAVASRAGGDGPEAGAG</sequence>
<dbReference type="NCBIfam" id="NF007967">
    <property type="entry name" value="PRK10691.1"/>
    <property type="match status" value="1"/>
</dbReference>
<gene>
    <name evidence="3" type="ORF">DFQ59_108139</name>
</gene>
<evidence type="ECO:0000256" key="1">
    <source>
        <dbReference type="ARBA" id="ARBA00022723"/>
    </source>
</evidence>
<dbReference type="OrthoDB" id="9805307at2"/>
<dbReference type="AlphaFoldDB" id="A0A369C3G6"/>
<dbReference type="Pfam" id="PF01557">
    <property type="entry name" value="FAA_hydrolase"/>
    <property type="match status" value="1"/>
</dbReference>
<dbReference type="PANTHER" id="PTHR11820:SF7">
    <property type="entry name" value="ACYLPYRUVASE FAHD1, MITOCHONDRIAL"/>
    <property type="match status" value="1"/>
</dbReference>
<dbReference type="EMBL" id="QPJY01000008">
    <property type="protein sequence ID" value="RCX28111.1"/>
    <property type="molecule type" value="Genomic_DNA"/>
</dbReference>
<dbReference type="PANTHER" id="PTHR11820">
    <property type="entry name" value="ACYLPYRUVASE"/>
    <property type="match status" value="1"/>
</dbReference>
<evidence type="ECO:0000313" key="3">
    <source>
        <dbReference type="EMBL" id="RCX28111.1"/>
    </source>
</evidence>
<protein>
    <submittedName>
        <fullName evidence="3">2-keto-4-pentenoate hydratase/2-oxohepta-3-ene-1,7-dioic acid hydratase in catechol pathway</fullName>
    </submittedName>
</protein>
<evidence type="ECO:0000259" key="2">
    <source>
        <dbReference type="Pfam" id="PF01557"/>
    </source>
</evidence>
<accession>A0A369C3G6</accession>
<organism evidence="3 4">
    <name type="scientific">Thioalbus denitrificans</name>
    <dbReference type="NCBI Taxonomy" id="547122"/>
    <lineage>
        <taxon>Bacteria</taxon>
        <taxon>Pseudomonadati</taxon>
        <taxon>Pseudomonadota</taxon>
        <taxon>Gammaproteobacteria</taxon>
        <taxon>Chromatiales</taxon>
        <taxon>Ectothiorhodospiraceae</taxon>
        <taxon>Thioalbus</taxon>
    </lineage>
</organism>
<keyword evidence="4" id="KW-1185">Reference proteome</keyword>
<proteinExistence type="predicted"/>
<comment type="caution">
    <text evidence="3">The sequence shown here is derived from an EMBL/GenBank/DDBJ whole genome shotgun (WGS) entry which is preliminary data.</text>
</comment>
<name>A0A369C3G6_9GAMM</name>
<dbReference type="GO" id="GO:0046872">
    <property type="term" value="F:metal ion binding"/>
    <property type="evidence" value="ECO:0007669"/>
    <property type="project" value="UniProtKB-KW"/>
</dbReference>
<dbReference type="Proteomes" id="UP000252707">
    <property type="component" value="Unassembled WGS sequence"/>
</dbReference>
<dbReference type="GO" id="GO:0018773">
    <property type="term" value="F:acetylpyruvate hydrolase activity"/>
    <property type="evidence" value="ECO:0007669"/>
    <property type="project" value="TreeGrafter"/>
</dbReference>
<evidence type="ECO:0000313" key="4">
    <source>
        <dbReference type="Proteomes" id="UP000252707"/>
    </source>
</evidence>